<accession>A0A212J2J9</accession>
<proteinExistence type="predicted"/>
<name>A0A212J2J9_9DELT</name>
<sequence>MHILATPDRDISSLTAGRSLFLCAFASV</sequence>
<protein>
    <submittedName>
        <fullName evidence="1">Uncharacterized protein</fullName>
    </submittedName>
</protein>
<dbReference type="EMBL" id="FLUQ01000001">
    <property type="protein sequence ID" value="SBV93637.1"/>
    <property type="molecule type" value="Genomic_DNA"/>
</dbReference>
<dbReference type="AlphaFoldDB" id="A0A212J2J9"/>
<reference evidence="1" key="1">
    <citation type="submission" date="2016-04" db="EMBL/GenBank/DDBJ databases">
        <authorList>
            <person name="Evans L.H."/>
            <person name="Alamgir A."/>
            <person name="Owens N."/>
            <person name="Weber N.D."/>
            <person name="Virtaneva K."/>
            <person name="Barbian K."/>
            <person name="Babar A."/>
            <person name="Rosenke K."/>
        </authorList>
    </citation>
    <scope>NUCLEOTIDE SEQUENCE</scope>
    <source>
        <strain evidence="1">86</strain>
    </source>
</reference>
<evidence type="ECO:0000313" key="1">
    <source>
        <dbReference type="EMBL" id="SBV93637.1"/>
    </source>
</evidence>
<organism evidence="1">
    <name type="scientific">uncultured delta proteobacterium</name>
    <dbReference type="NCBI Taxonomy" id="34034"/>
    <lineage>
        <taxon>Bacteria</taxon>
        <taxon>Deltaproteobacteria</taxon>
        <taxon>environmental samples</taxon>
    </lineage>
</organism>
<gene>
    <name evidence="1" type="ORF">KL86DPRO_10565</name>
</gene>